<dbReference type="PANTHER" id="PTHR36474">
    <property type="entry name" value="PROTEIN LIAT1"/>
    <property type="match status" value="1"/>
</dbReference>
<reference evidence="2" key="1">
    <citation type="submission" date="2022-07" db="EMBL/GenBank/DDBJ databases">
        <title>Chromosome-level genome of Muraenolepis orangiensis.</title>
        <authorList>
            <person name="Kim J."/>
        </authorList>
    </citation>
    <scope>NUCLEOTIDE SEQUENCE</scope>
    <source>
        <strain evidence="2">KU_S4_2022</strain>
        <tissue evidence="2">Muscle</tissue>
    </source>
</reference>
<feature type="compositionally biased region" description="Low complexity" evidence="1">
    <location>
        <begin position="83"/>
        <end position="98"/>
    </location>
</feature>
<name>A0A9Q0DK95_9TELE</name>
<comment type="caution">
    <text evidence="2">The sequence shown here is derived from an EMBL/GenBank/DDBJ whole genome shotgun (WGS) entry which is preliminary data.</text>
</comment>
<dbReference type="Proteomes" id="UP001148018">
    <property type="component" value="Unassembled WGS sequence"/>
</dbReference>
<accession>A0A9Q0DK95</accession>
<organism evidence="2 3">
    <name type="scientific">Muraenolepis orangiensis</name>
    <name type="common">Patagonian moray cod</name>
    <dbReference type="NCBI Taxonomy" id="630683"/>
    <lineage>
        <taxon>Eukaryota</taxon>
        <taxon>Metazoa</taxon>
        <taxon>Chordata</taxon>
        <taxon>Craniata</taxon>
        <taxon>Vertebrata</taxon>
        <taxon>Euteleostomi</taxon>
        <taxon>Actinopterygii</taxon>
        <taxon>Neopterygii</taxon>
        <taxon>Teleostei</taxon>
        <taxon>Neoteleostei</taxon>
        <taxon>Acanthomorphata</taxon>
        <taxon>Zeiogadaria</taxon>
        <taxon>Gadariae</taxon>
        <taxon>Gadiformes</taxon>
        <taxon>Muraenolepidoidei</taxon>
        <taxon>Muraenolepididae</taxon>
        <taxon>Muraenolepis</taxon>
    </lineage>
</organism>
<protein>
    <submittedName>
        <fullName evidence="2">Uncharacterized protein</fullName>
    </submittedName>
</protein>
<evidence type="ECO:0000313" key="2">
    <source>
        <dbReference type="EMBL" id="KAJ3589836.1"/>
    </source>
</evidence>
<dbReference type="EMBL" id="JANIIK010000115">
    <property type="protein sequence ID" value="KAJ3589836.1"/>
    <property type="molecule type" value="Genomic_DNA"/>
</dbReference>
<evidence type="ECO:0000256" key="1">
    <source>
        <dbReference type="SAM" id="MobiDB-lite"/>
    </source>
</evidence>
<gene>
    <name evidence="2" type="ORF">NHX12_010677</name>
</gene>
<keyword evidence="3" id="KW-1185">Reference proteome</keyword>
<sequence>MLPASTLPVSLSASTLPVSLSASTLPVSLSASTLPVSLPPSPLPVSLPPLPCPGQPMALVINGGQKAEGGAALNHSTEDPPLASSSTATTTTKADGAACIGDPSEWDAQARESLRWEGVLEEPLAEEERLEVYRARRRQRYLALRQGGSSPEAGWLQP</sequence>
<dbReference type="AlphaFoldDB" id="A0A9Q0DK95"/>
<dbReference type="InterPro" id="IPR038794">
    <property type="entry name" value="LIAT1"/>
</dbReference>
<proteinExistence type="predicted"/>
<evidence type="ECO:0000313" key="3">
    <source>
        <dbReference type="Proteomes" id="UP001148018"/>
    </source>
</evidence>
<feature type="region of interest" description="Disordered" evidence="1">
    <location>
        <begin position="69"/>
        <end position="102"/>
    </location>
</feature>
<dbReference type="PANTHER" id="PTHR36474:SF1">
    <property type="entry name" value="PROTEIN LIAT1"/>
    <property type="match status" value="1"/>
</dbReference>